<evidence type="ECO:0000256" key="6">
    <source>
        <dbReference type="PIRSR" id="PIRSR600888-3"/>
    </source>
</evidence>
<dbReference type="PANTHER" id="PTHR21047:SF2">
    <property type="entry name" value="THYMIDINE DIPHOSPHO-4-KETO-RHAMNOSE 3,5-EPIMERASE"/>
    <property type="match status" value="1"/>
</dbReference>
<dbReference type="CDD" id="cd00438">
    <property type="entry name" value="cupin_RmlC"/>
    <property type="match status" value="1"/>
</dbReference>
<name>A0A0D7W8B5_9FLAO</name>
<dbReference type="RefSeq" id="WP_044633303.1">
    <property type="nucleotide sequence ID" value="NZ_JTDW01000010.1"/>
</dbReference>
<dbReference type="InterPro" id="IPR011051">
    <property type="entry name" value="RmlC_Cupin_sf"/>
</dbReference>
<dbReference type="PANTHER" id="PTHR21047">
    <property type="entry name" value="DTDP-6-DEOXY-D-GLUCOSE-3,5 EPIMERASE"/>
    <property type="match status" value="1"/>
</dbReference>
<evidence type="ECO:0000256" key="2">
    <source>
        <dbReference type="ARBA" id="ARBA00001997"/>
    </source>
</evidence>
<evidence type="ECO:0000313" key="8">
    <source>
        <dbReference type="EMBL" id="KJD34923.1"/>
    </source>
</evidence>
<evidence type="ECO:0000256" key="1">
    <source>
        <dbReference type="ARBA" id="ARBA00001298"/>
    </source>
</evidence>
<dbReference type="EC" id="5.1.3.13" evidence="3 7"/>
<dbReference type="STRING" id="1435349.PW52_12520"/>
<accession>A0A0D7W8B5</accession>
<feature type="active site" description="Proton acceptor" evidence="5">
    <location>
        <position position="62"/>
    </location>
</feature>
<dbReference type="GO" id="GO:0005829">
    <property type="term" value="C:cytosol"/>
    <property type="evidence" value="ECO:0007669"/>
    <property type="project" value="TreeGrafter"/>
</dbReference>
<comment type="caution">
    <text evidence="8">The sequence shown here is derived from an EMBL/GenBank/DDBJ whole genome shotgun (WGS) entry which is preliminary data.</text>
</comment>
<dbReference type="SUPFAM" id="SSF51182">
    <property type="entry name" value="RmlC-like cupins"/>
    <property type="match status" value="1"/>
</dbReference>
<dbReference type="PATRIC" id="fig|1435349.4.peg.523"/>
<dbReference type="InterPro" id="IPR014710">
    <property type="entry name" value="RmlC-like_jellyroll"/>
</dbReference>
<dbReference type="InterPro" id="IPR000888">
    <property type="entry name" value="RmlC-like"/>
</dbReference>
<feature type="site" description="Participates in a stacking interaction with the thymidine ring of dTDP-4-oxo-6-deoxyglucose" evidence="6">
    <location>
        <position position="138"/>
    </location>
</feature>
<evidence type="ECO:0000256" key="4">
    <source>
        <dbReference type="ARBA" id="ARBA00019595"/>
    </source>
</evidence>
<evidence type="ECO:0000256" key="5">
    <source>
        <dbReference type="PIRSR" id="PIRSR600888-1"/>
    </source>
</evidence>
<comment type="subunit">
    <text evidence="7">Homodimer.</text>
</comment>
<evidence type="ECO:0000256" key="3">
    <source>
        <dbReference type="ARBA" id="ARBA00012098"/>
    </source>
</evidence>
<dbReference type="UniPathway" id="UPA00124"/>
<sequence>MIFTELKLKGAYVLDLEKRGDNRGFFARTFCANEFAELKLNTQFVQGNMSHNAFKNTLRGMHYQTDGAEEVKLVRCTKGALLDVILDIRKDSPTFGQYEAIEISEDNGRQIYIPKGFAHGFLTLQNNSEIAYLVSEFYTPGKEAGIRWDDPAFKIDWPIKDPILSDKDKVYPDYK</sequence>
<dbReference type="GO" id="GO:0000271">
    <property type="term" value="P:polysaccharide biosynthetic process"/>
    <property type="evidence" value="ECO:0007669"/>
    <property type="project" value="TreeGrafter"/>
</dbReference>
<reference evidence="8 9" key="1">
    <citation type="submission" date="2014-11" db="EMBL/GenBank/DDBJ databases">
        <title>Tamlana sedimentorum sp. nov., isolated from shallow sand sediments of the Sea of Japan.</title>
        <authorList>
            <person name="Romanenko L.A."/>
        </authorList>
    </citation>
    <scope>NUCLEOTIDE SEQUENCE [LARGE SCALE GENOMIC DNA]</scope>
    <source>
        <strain evidence="8 9">JCM 19808</strain>
    </source>
</reference>
<dbReference type="GO" id="GO:0008830">
    <property type="term" value="F:dTDP-4-dehydrorhamnose 3,5-epimerase activity"/>
    <property type="evidence" value="ECO:0007669"/>
    <property type="project" value="UniProtKB-UniRule"/>
</dbReference>
<organism evidence="8 9">
    <name type="scientific">Neotamlana sedimentorum</name>
    <dbReference type="NCBI Taxonomy" id="1435349"/>
    <lineage>
        <taxon>Bacteria</taxon>
        <taxon>Pseudomonadati</taxon>
        <taxon>Bacteroidota</taxon>
        <taxon>Flavobacteriia</taxon>
        <taxon>Flavobacteriales</taxon>
        <taxon>Flavobacteriaceae</taxon>
        <taxon>Neotamlana</taxon>
    </lineage>
</organism>
<dbReference type="Gene3D" id="2.60.120.10">
    <property type="entry name" value="Jelly Rolls"/>
    <property type="match status" value="1"/>
</dbReference>
<keyword evidence="7" id="KW-0413">Isomerase</keyword>
<evidence type="ECO:0000313" key="9">
    <source>
        <dbReference type="Proteomes" id="UP000032578"/>
    </source>
</evidence>
<feature type="active site" description="Proton donor" evidence="5">
    <location>
        <position position="132"/>
    </location>
</feature>
<gene>
    <name evidence="8" type="ORF">PW52_12520</name>
</gene>
<proteinExistence type="inferred from homology"/>
<comment type="pathway">
    <text evidence="7">Carbohydrate biosynthesis; dTDP-L-rhamnose biosynthesis.</text>
</comment>
<dbReference type="GO" id="GO:0019305">
    <property type="term" value="P:dTDP-rhamnose biosynthetic process"/>
    <property type="evidence" value="ECO:0007669"/>
    <property type="project" value="UniProtKB-UniRule"/>
</dbReference>
<dbReference type="OrthoDB" id="9800680at2"/>
<comment type="function">
    <text evidence="2 7">Catalyzes the epimerization of the C3' and C5'positions of dTDP-6-deoxy-D-xylo-4-hexulose, forming dTDP-6-deoxy-L-lyxo-4-hexulose.</text>
</comment>
<keyword evidence="9" id="KW-1185">Reference proteome</keyword>
<dbReference type="EMBL" id="JTDW01000010">
    <property type="protein sequence ID" value="KJD34923.1"/>
    <property type="molecule type" value="Genomic_DNA"/>
</dbReference>
<comment type="similarity">
    <text evidence="7">Belongs to the dTDP-4-dehydrorhamnose 3,5-epimerase family.</text>
</comment>
<dbReference type="Pfam" id="PF00908">
    <property type="entry name" value="dTDP_sugar_isom"/>
    <property type="match status" value="1"/>
</dbReference>
<protein>
    <recommendedName>
        <fullName evidence="4 7">dTDP-4-dehydrorhamnose 3,5-epimerase</fullName>
        <ecNumber evidence="3 7">5.1.3.13</ecNumber>
    </recommendedName>
    <alternativeName>
        <fullName evidence="7">Thymidine diphospho-4-keto-rhamnose 3,5-epimerase</fullName>
    </alternativeName>
</protein>
<dbReference type="AlphaFoldDB" id="A0A0D7W8B5"/>
<comment type="catalytic activity">
    <reaction evidence="1 7">
        <text>dTDP-4-dehydro-6-deoxy-alpha-D-glucose = dTDP-4-dehydro-beta-L-rhamnose</text>
        <dbReference type="Rhea" id="RHEA:16969"/>
        <dbReference type="ChEBI" id="CHEBI:57649"/>
        <dbReference type="ChEBI" id="CHEBI:62830"/>
        <dbReference type="EC" id="5.1.3.13"/>
    </reaction>
</comment>
<evidence type="ECO:0000256" key="7">
    <source>
        <dbReference type="RuleBase" id="RU364069"/>
    </source>
</evidence>
<dbReference type="NCBIfam" id="TIGR01221">
    <property type="entry name" value="rmlC"/>
    <property type="match status" value="1"/>
</dbReference>
<dbReference type="Proteomes" id="UP000032578">
    <property type="component" value="Unassembled WGS sequence"/>
</dbReference>